<accession>A0A6D2JLY3</accession>
<protein>
    <recommendedName>
        <fullName evidence="2">Arabidopsis retrotransposon Orf1 C-terminal domain-containing protein</fullName>
    </recommendedName>
</protein>
<dbReference type="InterPro" id="IPR004312">
    <property type="entry name" value="ATHILA_Orf1_C"/>
</dbReference>
<dbReference type="Proteomes" id="UP000467841">
    <property type="component" value="Unassembled WGS sequence"/>
</dbReference>
<evidence type="ECO:0000256" key="1">
    <source>
        <dbReference type="SAM" id="MobiDB-lite"/>
    </source>
</evidence>
<dbReference type="Pfam" id="PF03078">
    <property type="entry name" value="ATHILA"/>
    <property type="match status" value="1"/>
</dbReference>
<evidence type="ECO:0000313" key="3">
    <source>
        <dbReference type="EMBL" id="CAA7037471.1"/>
    </source>
</evidence>
<feature type="compositionally biased region" description="Basic and acidic residues" evidence="1">
    <location>
        <begin position="14"/>
        <end position="27"/>
    </location>
</feature>
<comment type="caution">
    <text evidence="3">The sequence shown here is derived from an EMBL/GenBank/DDBJ whole genome shotgun (WGS) entry which is preliminary data.</text>
</comment>
<reference evidence="3" key="1">
    <citation type="submission" date="2020-01" db="EMBL/GenBank/DDBJ databases">
        <authorList>
            <person name="Mishra B."/>
        </authorList>
    </citation>
    <scope>NUCLEOTIDE SEQUENCE [LARGE SCALE GENOMIC DNA]</scope>
</reference>
<organism evidence="3 4">
    <name type="scientific">Microthlaspi erraticum</name>
    <dbReference type="NCBI Taxonomy" id="1685480"/>
    <lineage>
        <taxon>Eukaryota</taxon>
        <taxon>Viridiplantae</taxon>
        <taxon>Streptophyta</taxon>
        <taxon>Embryophyta</taxon>
        <taxon>Tracheophyta</taxon>
        <taxon>Spermatophyta</taxon>
        <taxon>Magnoliopsida</taxon>
        <taxon>eudicotyledons</taxon>
        <taxon>Gunneridae</taxon>
        <taxon>Pentapetalae</taxon>
        <taxon>rosids</taxon>
        <taxon>malvids</taxon>
        <taxon>Brassicales</taxon>
        <taxon>Brassicaceae</taxon>
        <taxon>Coluteocarpeae</taxon>
        <taxon>Microthlaspi</taxon>
    </lineage>
</organism>
<sequence>MIKTLTKEDEEEIERLREERRTKRRNDPISSESEGEFEIGVNMEGERMMTLHKRKEKRSIKRLRKALQCSLLHGLCGTKYPHVDTMKALGIFEDVELVSRTCTWPSSSLPHGILQGAHLRVLGFNEAVGDLVWVQLWRGNQWNFKEKDSKGFGLQSLMDTLPQGQGSSIRSPVLEICAQGTRQHLLCKEGNRDNQ</sequence>
<evidence type="ECO:0000259" key="2">
    <source>
        <dbReference type="Pfam" id="PF03078"/>
    </source>
</evidence>
<feature type="region of interest" description="Disordered" evidence="1">
    <location>
        <begin position="1"/>
        <end position="37"/>
    </location>
</feature>
<dbReference type="AlphaFoldDB" id="A0A6D2JLY3"/>
<gene>
    <name evidence="3" type="ORF">MERR_LOCUS24706</name>
</gene>
<evidence type="ECO:0000313" key="4">
    <source>
        <dbReference type="Proteomes" id="UP000467841"/>
    </source>
</evidence>
<keyword evidence="4" id="KW-1185">Reference proteome</keyword>
<name>A0A6D2JLY3_9BRAS</name>
<dbReference type="EMBL" id="CACVBM020001175">
    <property type="protein sequence ID" value="CAA7037471.1"/>
    <property type="molecule type" value="Genomic_DNA"/>
</dbReference>
<proteinExistence type="predicted"/>
<feature type="domain" description="Arabidopsis retrotransposon Orf1 C-terminal" evidence="2">
    <location>
        <begin position="20"/>
        <end position="102"/>
    </location>
</feature>